<keyword evidence="4 6" id="KW-1133">Transmembrane helix</keyword>
<evidence type="ECO:0000259" key="7">
    <source>
        <dbReference type="Pfam" id="PF03772"/>
    </source>
</evidence>
<dbReference type="PANTHER" id="PTHR30619:SF7">
    <property type="entry name" value="BETA-LACTAMASE DOMAIN PROTEIN"/>
    <property type="match status" value="1"/>
</dbReference>
<evidence type="ECO:0000256" key="1">
    <source>
        <dbReference type="ARBA" id="ARBA00004651"/>
    </source>
</evidence>
<feature type="transmembrane region" description="Helical" evidence="6">
    <location>
        <begin position="114"/>
        <end position="135"/>
    </location>
</feature>
<evidence type="ECO:0000313" key="9">
    <source>
        <dbReference type="Proteomes" id="UP000177050"/>
    </source>
</evidence>
<sequence>MNITPSIFTSVINSYLPEPHASLLNGILFGIPLRSTKILYQQLQVVGLLHLVVLSGMNITILGAIVGLATNKLPKNLSLFCTIGCIVAFSFFVGPQPPIVRAAVMGTLSTISIIYGKRNTALVSLLCAVLVIAIFKKDWLSGISCQLSVGATFGIILFGKGRGGNAVIQDLRTSLAAQIFTAPLIFIFFKQISLISPLSNLAVSFLIPPLMIFGFLTAILGNIHWLLGLPLSYICYGLLSYMIFAIKILSKVPFAFVQF</sequence>
<gene>
    <name evidence="8" type="ORF">A3K52_04650</name>
</gene>
<protein>
    <recommendedName>
        <fullName evidence="7">ComEC/Rec2-related protein domain-containing protein</fullName>
    </recommendedName>
</protein>
<organism evidence="8 9">
    <name type="scientific">Candidatus Roizmanbacteria bacterium RIFOXYD1_FULL_38_12</name>
    <dbReference type="NCBI Taxonomy" id="1802093"/>
    <lineage>
        <taxon>Bacteria</taxon>
        <taxon>Candidatus Roizmaniibacteriota</taxon>
    </lineage>
</organism>
<dbReference type="NCBIfam" id="TIGR00360">
    <property type="entry name" value="ComEC_N-term"/>
    <property type="match status" value="1"/>
</dbReference>
<comment type="caution">
    <text evidence="8">The sequence shown here is derived from an EMBL/GenBank/DDBJ whole genome shotgun (WGS) entry which is preliminary data.</text>
</comment>
<proteinExistence type="predicted"/>
<dbReference type="Pfam" id="PF03772">
    <property type="entry name" value="Competence"/>
    <property type="match status" value="1"/>
</dbReference>
<feature type="domain" description="ComEC/Rec2-related protein" evidence="7">
    <location>
        <begin position="39"/>
        <end position="258"/>
    </location>
</feature>
<evidence type="ECO:0000256" key="5">
    <source>
        <dbReference type="ARBA" id="ARBA00023136"/>
    </source>
</evidence>
<dbReference type="PANTHER" id="PTHR30619">
    <property type="entry name" value="DNA INTERNALIZATION/COMPETENCE PROTEIN COMEC/REC2"/>
    <property type="match status" value="1"/>
</dbReference>
<dbReference type="InterPro" id="IPR004477">
    <property type="entry name" value="ComEC_N"/>
</dbReference>
<feature type="transmembrane region" description="Helical" evidence="6">
    <location>
        <begin position="77"/>
        <end position="94"/>
    </location>
</feature>
<evidence type="ECO:0000256" key="3">
    <source>
        <dbReference type="ARBA" id="ARBA00022692"/>
    </source>
</evidence>
<name>A0A1F7L1P4_9BACT</name>
<feature type="transmembrane region" description="Helical" evidence="6">
    <location>
        <begin position="142"/>
        <end position="159"/>
    </location>
</feature>
<dbReference type="InterPro" id="IPR052159">
    <property type="entry name" value="Competence_DNA_uptake"/>
</dbReference>
<dbReference type="Proteomes" id="UP000177050">
    <property type="component" value="Unassembled WGS sequence"/>
</dbReference>
<feature type="transmembrane region" description="Helical" evidence="6">
    <location>
        <begin position="231"/>
        <end position="249"/>
    </location>
</feature>
<feature type="transmembrane region" description="Helical" evidence="6">
    <location>
        <begin position="171"/>
        <end position="189"/>
    </location>
</feature>
<reference evidence="8 9" key="1">
    <citation type="journal article" date="2016" name="Nat. Commun.">
        <title>Thousands of microbial genomes shed light on interconnected biogeochemical processes in an aquifer system.</title>
        <authorList>
            <person name="Anantharaman K."/>
            <person name="Brown C.T."/>
            <person name="Hug L.A."/>
            <person name="Sharon I."/>
            <person name="Castelle C.J."/>
            <person name="Probst A.J."/>
            <person name="Thomas B.C."/>
            <person name="Singh A."/>
            <person name="Wilkins M.J."/>
            <person name="Karaoz U."/>
            <person name="Brodie E.L."/>
            <person name="Williams K.H."/>
            <person name="Hubbard S.S."/>
            <person name="Banfield J.F."/>
        </authorList>
    </citation>
    <scope>NUCLEOTIDE SEQUENCE [LARGE SCALE GENOMIC DNA]</scope>
</reference>
<evidence type="ECO:0000313" key="8">
    <source>
        <dbReference type="EMBL" id="OGK74033.1"/>
    </source>
</evidence>
<feature type="transmembrane region" description="Helical" evidence="6">
    <location>
        <begin position="201"/>
        <end position="225"/>
    </location>
</feature>
<dbReference type="GO" id="GO:0005886">
    <property type="term" value="C:plasma membrane"/>
    <property type="evidence" value="ECO:0007669"/>
    <property type="project" value="UniProtKB-SubCell"/>
</dbReference>
<keyword evidence="3 6" id="KW-0812">Transmembrane</keyword>
<dbReference type="AlphaFoldDB" id="A0A1F7L1P4"/>
<feature type="transmembrane region" description="Helical" evidence="6">
    <location>
        <begin position="48"/>
        <end position="70"/>
    </location>
</feature>
<dbReference type="EMBL" id="MGBR01000001">
    <property type="protein sequence ID" value="OGK74033.1"/>
    <property type="molecule type" value="Genomic_DNA"/>
</dbReference>
<evidence type="ECO:0000256" key="6">
    <source>
        <dbReference type="SAM" id="Phobius"/>
    </source>
</evidence>
<accession>A0A1F7L1P4</accession>
<keyword evidence="2" id="KW-1003">Cell membrane</keyword>
<evidence type="ECO:0000256" key="2">
    <source>
        <dbReference type="ARBA" id="ARBA00022475"/>
    </source>
</evidence>
<keyword evidence="5 6" id="KW-0472">Membrane</keyword>
<comment type="subcellular location">
    <subcellularLocation>
        <location evidence="1">Cell membrane</location>
        <topology evidence="1">Multi-pass membrane protein</topology>
    </subcellularLocation>
</comment>
<evidence type="ECO:0000256" key="4">
    <source>
        <dbReference type="ARBA" id="ARBA00022989"/>
    </source>
</evidence>